<evidence type="ECO:0000256" key="2">
    <source>
        <dbReference type="SAM" id="Phobius"/>
    </source>
</evidence>
<evidence type="ECO:0000256" key="1">
    <source>
        <dbReference type="SAM" id="MobiDB-lite"/>
    </source>
</evidence>
<evidence type="ECO:0008006" key="5">
    <source>
        <dbReference type="Google" id="ProtNLM"/>
    </source>
</evidence>
<keyword evidence="4" id="KW-1185">Reference proteome</keyword>
<feature type="compositionally biased region" description="Polar residues" evidence="1">
    <location>
        <begin position="1085"/>
        <end position="1096"/>
    </location>
</feature>
<evidence type="ECO:0000313" key="3">
    <source>
        <dbReference type="EMBL" id="KAK7541404.1"/>
    </source>
</evidence>
<comment type="caution">
    <text evidence="3">The sequence shown here is derived from an EMBL/GenBank/DDBJ whole genome shotgun (WGS) entry which is preliminary data.</text>
</comment>
<feature type="compositionally biased region" description="Basic and acidic residues" evidence="1">
    <location>
        <begin position="442"/>
        <end position="456"/>
    </location>
</feature>
<feature type="compositionally biased region" description="Polar residues" evidence="1">
    <location>
        <begin position="109"/>
        <end position="146"/>
    </location>
</feature>
<proteinExistence type="predicted"/>
<feature type="region of interest" description="Disordered" evidence="1">
    <location>
        <begin position="65"/>
        <end position="209"/>
    </location>
</feature>
<reference evidence="3 4" key="1">
    <citation type="submission" date="2024-04" db="EMBL/GenBank/DDBJ databases">
        <title>Phyllosticta paracitricarpa is synonymous to the EU quarantine fungus P. citricarpa based on phylogenomic analyses.</title>
        <authorList>
            <consortium name="Lawrence Berkeley National Laboratory"/>
            <person name="Van Ingen-Buijs V.A."/>
            <person name="Van Westerhoven A.C."/>
            <person name="Haridas S."/>
            <person name="Skiadas P."/>
            <person name="Martin F."/>
            <person name="Groenewald J.Z."/>
            <person name="Crous P.W."/>
            <person name="Seidl M.F."/>
        </authorList>
    </citation>
    <scope>NUCLEOTIDE SEQUENCE [LARGE SCALE GENOMIC DNA]</scope>
    <source>
        <strain evidence="3 4">CBS 122670</strain>
    </source>
</reference>
<keyword evidence="2" id="KW-0812">Transmembrane</keyword>
<dbReference type="EMBL" id="JBBPDW010000025">
    <property type="protein sequence ID" value="KAK7541404.1"/>
    <property type="molecule type" value="Genomic_DNA"/>
</dbReference>
<feature type="region of interest" description="Disordered" evidence="1">
    <location>
        <begin position="659"/>
        <end position="709"/>
    </location>
</feature>
<sequence>MEELTIIFLTTNKAESRPMYMYYSGCCHAKLTLYDYCDDAYDAASLPTTPQGDCGEADKDALNHNSEQVESHTSPHLTEFPPLANHSQHQRAVDDVLVDDADRRHGTQRRQTYASIARSSTQYASPTRFQRQKSVTLSSESPTKSPAQKLASRFEQASKTTGQPLTLDRKTEPAPGLNADSRSKRTNESIALGTRASREQADRGARSAGGRCFAKNTTIWGGNIILRRDDKTESNLPKQATGACALDLNLDSPNDFPDLRSQAQAGPSSSSFVSEPRSRSDSTASWAQVARLTSAVRPTYGSTSGNTVADSDTGTASATSFSSFQPEDFDGSITMTNMAPTGKEAVPILRGKTLPPLTTTGLSSIPQINRKTLPSEWLATSPNGSSGDVSRRKSVPSLKTAATANKTASSPTKSSSSYSPGKSPNKPSTKSPTKTVPFQLETARRAAEREVKEKSSAEPLKGKTKKAAKDSTDDLFSPGGLPGSNTVSAKVTPHSAHTTHGHNAFSTEEHSWTSASPSHSRIPRLCNKFRAHEGLLSTHSELNAAIEHSGENAQAHPSRLETFANPGRHTLTHSHTNMERRPSPTILHIEDVSLPPGGLQSSGSVNIGTARNEMRRSNEAISHADAAVGELKRRMVSDGSLADSSEDSTVILVEADAESVKFRSSAPRTRQGTYPGATQPLKKTQQEASARETPIDHEDDKRRTSLQSQDSYLVAQLRVTSNAGTDTVVMPNEPYDVVSPSQGAHWSTHYAQDLGRTAPPPRTTTRSLHRRIMSAPRVMHPNPVVLRVGPDVAKMSTPAVQLLRILKSGSENKGVSAPRSQQLQPQVKTVTATTLNAQAKEFVPQALAQTHHTSGPFVITPNPSSSFPRPQIPTEWANASWVNAIPAHQTNDGGNAKTRSTSNGDEQHPQETSAASADMGGADTALSGPTGKKGKSKNRMGRMLKRKGVTQEANTATSGSAVDTNTNDSNGQARRTASAHQSSGTDSSTRLSTPRPHMSSGYTTPSGSGISNAATTGGSEKKPAVTPAGPYAFCWDSTMRPSVFNLTTFHSDDRHRHSYPSNTHVGAPSSSPSILSNTSRHSNRTEPSSSKFWVQQSPFSPASPSPSYECTGGWRSDGGGPLRFESFADMRASVLGVTGSQTWRPTYAHNTSHSNGKSGYLGYGINVSNPNNKNANKTWGGRGSRVDALAAKTASMVASKRATAAVTPLVDYSALAPCGNAQVSQAYEVLPHCPVPWLTAEVKAVFLVGFADAVVVADGFLLSRTLIGSSVIFLFFFCIFPLLRRRFFLLFSSSLSLGFHLLCFGRRSNMSSLVGFRRLLVYTRIGSRTNQRRCGTWKLGDAIADGQVGGQSAGRAGGWTDGLTARSEAGDWRRRRRRRRRNKVVGRSLIINFTSQSRADDLGGNKKELTG</sequence>
<feature type="compositionally biased region" description="Polar residues" evidence="1">
    <location>
        <begin position="1000"/>
        <end position="1018"/>
    </location>
</feature>
<feature type="compositionally biased region" description="Polar residues" evidence="1">
    <location>
        <begin position="888"/>
        <end position="915"/>
    </location>
</feature>
<dbReference type="Proteomes" id="UP001365128">
    <property type="component" value="Unassembled WGS sequence"/>
</dbReference>
<feature type="compositionally biased region" description="Low complexity" evidence="1">
    <location>
        <begin position="1069"/>
        <end position="1079"/>
    </location>
</feature>
<feature type="compositionally biased region" description="Polar residues" evidence="1">
    <location>
        <begin position="373"/>
        <end position="388"/>
    </location>
</feature>
<feature type="transmembrane region" description="Helical" evidence="2">
    <location>
        <begin position="1287"/>
        <end position="1307"/>
    </location>
</feature>
<feature type="compositionally biased region" description="Basic and acidic residues" evidence="1">
    <location>
        <begin position="689"/>
        <end position="703"/>
    </location>
</feature>
<feature type="compositionally biased region" description="Low complexity" evidence="1">
    <location>
        <begin position="1097"/>
        <end position="1107"/>
    </location>
</feature>
<name>A0ABR1M1Q5_9PEZI</name>
<feature type="compositionally biased region" description="Low complexity" evidence="1">
    <location>
        <begin position="309"/>
        <end position="324"/>
    </location>
</feature>
<feature type="region of interest" description="Disordered" evidence="1">
    <location>
        <begin position="298"/>
        <end position="338"/>
    </location>
</feature>
<feature type="region of interest" description="Disordered" evidence="1">
    <location>
        <begin position="373"/>
        <end position="520"/>
    </location>
</feature>
<feature type="compositionally biased region" description="Polar residues" evidence="1">
    <location>
        <begin position="155"/>
        <end position="164"/>
    </location>
</feature>
<accession>A0ABR1M1Q5</accession>
<protein>
    <recommendedName>
        <fullName evidence="5">Proteophosphoglycan ppg4</fullName>
    </recommendedName>
</protein>
<feature type="region of interest" description="Disordered" evidence="1">
    <location>
        <begin position="886"/>
        <end position="1025"/>
    </location>
</feature>
<feature type="region of interest" description="Disordered" evidence="1">
    <location>
        <begin position="853"/>
        <end position="872"/>
    </location>
</feature>
<feature type="compositionally biased region" description="Polar residues" evidence="1">
    <location>
        <begin position="951"/>
        <end position="992"/>
    </location>
</feature>
<organism evidence="3 4">
    <name type="scientific">Phyllosticta citricarpa</name>
    <dbReference type="NCBI Taxonomy" id="55181"/>
    <lineage>
        <taxon>Eukaryota</taxon>
        <taxon>Fungi</taxon>
        <taxon>Dikarya</taxon>
        <taxon>Ascomycota</taxon>
        <taxon>Pezizomycotina</taxon>
        <taxon>Dothideomycetes</taxon>
        <taxon>Dothideomycetes incertae sedis</taxon>
        <taxon>Botryosphaeriales</taxon>
        <taxon>Phyllostictaceae</taxon>
        <taxon>Phyllosticta</taxon>
    </lineage>
</organism>
<feature type="transmembrane region" description="Helical" evidence="2">
    <location>
        <begin position="1261"/>
        <end position="1280"/>
    </location>
</feature>
<keyword evidence="2" id="KW-0472">Membrane</keyword>
<feature type="compositionally biased region" description="Basic and acidic residues" evidence="1">
    <location>
        <begin position="196"/>
        <end position="205"/>
    </location>
</feature>
<feature type="compositionally biased region" description="Basic residues" evidence="1">
    <location>
        <begin position="932"/>
        <end position="948"/>
    </location>
</feature>
<feature type="compositionally biased region" description="Low complexity" evidence="1">
    <location>
        <begin position="400"/>
        <end position="428"/>
    </location>
</feature>
<gene>
    <name evidence="3" type="ORF">IWX46DRAFT_582566</name>
</gene>
<feature type="region of interest" description="Disordered" evidence="1">
    <location>
        <begin position="1055"/>
        <end position="1114"/>
    </location>
</feature>
<feature type="region of interest" description="Disordered" evidence="1">
    <location>
        <begin position="255"/>
        <end position="285"/>
    </location>
</feature>
<evidence type="ECO:0000313" key="4">
    <source>
        <dbReference type="Proteomes" id="UP001365128"/>
    </source>
</evidence>
<keyword evidence="2" id="KW-1133">Transmembrane helix</keyword>